<feature type="signal peptide" evidence="1">
    <location>
        <begin position="1"/>
        <end position="22"/>
    </location>
</feature>
<dbReference type="InterPro" id="IPR007320">
    <property type="entry name" value="PDCD2_C"/>
</dbReference>
<dbReference type="AlphaFoldDB" id="A0A4C1WVB5"/>
<keyword evidence="4" id="KW-1185">Reference proteome</keyword>
<organism evidence="3 4">
    <name type="scientific">Eumeta variegata</name>
    <name type="common">Bagworm moth</name>
    <name type="synonym">Eumeta japonica</name>
    <dbReference type="NCBI Taxonomy" id="151549"/>
    <lineage>
        <taxon>Eukaryota</taxon>
        <taxon>Metazoa</taxon>
        <taxon>Ecdysozoa</taxon>
        <taxon>Arthropoda</taxon>
        <taxon>Hexapoda</taxon>
        <taxon>Insecta</taxon>
        <taxon>Pterygota</taxon>
        <taxon>Neoptera</taxon>
        <taxon>Endopterygota</taxon>
        <taxon>Lepidoptera</taxon>
        <taxon>Glossata</taxon>
        <taxon>Ditrysia</taxon>
        <taxon>Tineoidea</taxon>
        <taxon>Psychidae</taxon>
        <taxon>Oiketicinae</taxon>
        <taxon>Eumeta</taxon>
    </lineage>
</organism>
<sequence>MQRSYLVKFYSVCLLFWEIGSATSFDMNNFVVTEAGKSILFNEWELVIDSEEKEESPDIDVNKEMEKMMKLLQEKKVGSLNNVNEQEIEQYARKLPEDKVFNKFNKRIARHPDQVLRYDRGGIPLWITCNSSESNNIINIPRCQYCSGERQFEFQFHSQYSNPCLALNFQLIPALYSVLIPNLIIHLTICPFVHAPIQPSIYPSAHSLTWLRAGGHRRLWTLITPDETRLHFQPFVEVSDGGGCRMVGRGVWC</sequence>
<dbReference type="PANTHER" id="PTHR12298:SF4">
    <property type="entry name" value="PROGRAMMED CELL DEATH PROTEIN 2"/>
    <property type="match status" value="1"/>
</dbReference>
<evidence type="ECO:0000256" key="1">
    <source>
        <dbReference type="SAM" id="SignalP"/>
    </source>
</evidence>
<dbReference type="STRING" id="151549.A0A4C1WVB5"/>
<dbReference type="GO" id="GO:0005737">
    <property type="term" value="C:cytoplasm"/>
    <property type="evidence" value="ECO:0007669"/>
    <property type="project" value="InterPro"/>
</dbReference>
<dbReference type="OrthoDB" id="443682at2759"/>
<reference evidence="3 4" key="1">
    <citation type="journal article" date="2019" name="Commun. Biol.">
        <title>The bagworm genome reveals a unique fibroin gene that provides high tensile strength.</title>
        <authorList>
            <person name="Kono N."/>
            <person name="Nakamura H."/>
            <person name="Ohtoshi R."/>
            <person name="Tomita M."/>
            <person name="Numata K."/>
            <person name="Arakawa K."/>
        </authorList>
    </citation>
    <scope>NUCLEOTIDE SEQUENCE [LARGE SCALE GENOMIC DNA]</scope>
</reference>
<evidence type="ECO:0000313" key="3">
    <source>
        <dbReference type="EMBL" id="GBP55466.1"/>
    </source>
</evidence>
<dbReference type="GO" id="GO:0005634">
    <property type="term" value="C:nucleus"/>
    <property type="evidence" value="ECO:0007669"/>
    <property type="project" value="TreeGrafter"/>
</dbReference>
<keyword evidence="1" id="KW-0732">Signal</keyword>
<dbReference type="EMBL" id="BGZK01000669">
    <property type="protein sequence ID" value="GBP55466.1"/>
    <property type="molecule type" value="Genomic_DNA"/>
</dbReference>
<feature type="chain" id="PRO_5020035040" evidence="1">
    <location>
        <begin position="23"/>
        <end position="253"/>
    </location>
</feature>
<dbReference type="PANTHER" id="PTHR12298">
    <property type="entry name" value="PCDC2 PROGRAMMED CELL DEATH PROTEIN 2 -RELATED"/>
    <property type="match status" value="1"/>
</dbReference>
<accession>A0A4C1WVB5</accession>
<protein>
    <submittedName>
        <fullName evidence="3">Programmed cell death protein 2</fullName>
    </submittedName>
</protein>
<comment type="caution">
    <text evidence="3">The sequence shown here is derived from an EMBL/GenBank/DDBJ whole genome shotgun (WGS) entry which is preliminary data.</text>
</comment>
<dbReference type="Proteomes" id="UP000299102">
    <property type="component" value="Unassembled WGS sequence"/>
</dbReference>
<evidence type="ECO:0000259" key="2">
    <source>
        <dbReference type="Pfam" id="PF04194"/>
    </source>
</evidence>
<gene>
    <name evidence="3" type="primary">PDCD2</name>
    <name evidence="3" type="ORF">EVAR_42642_1</name>
</gene>
<feature type="domain" description="Programmed cell death protein 2 C-terminal" evidence="2">
    <location>
        <begin position="98"/>
        <end position="160"/>
    </location>
</feature>
<proteinExistence type="predicted"/>
<name>A0A4C1WVB5_EUMVA</name>
<dbReference type="Pfam" id="PF04194">
    <property type="entry name" value="PDCD2_C"/>
    <property type="match status" value="1"/>
</dbReference>
<evidence type="ECO:0000313" key="4">
    <source>
        <dbReference type="Proteomes" id="UP000299102"/>
    </source>
</evidence>